<evidence type="ECO:0000259" key="3">
    <source>
        <dbReference type="Pfam" id="PF13518"/>
    </source>
</evidence>
<proteinExistence type="inferred from homology"/>
<accession>A0A1M6AU50</accession>
<dbReference type="Proteomes" id="UP000191240">
    <property type="component" value="Unassembled WGS sequence"/>
</dbReference>
<dbReference type="GO" id="GO:0043565">
    <property type="term" value="F:sequence-specific DNA binding"/>
    <property type="evidence" value="ECO:0007669"/>
    <property type="project" value="InterPro"/>
</dbReference>
<dbReference type="Gene3D" id="1.10.10.10">
    <property type="entry name" value="Winged helix-like DNA-binding domain superfamily/Winged helix DNA-binding domain"/>
    <property type="match status" value="2"/>
</dbReference>
<dbReference type="RefSeq" id="WP_080325258.1">
    <property type="nucleotide sequence ID" value="NZ_FQYW01000005.1"/>
</dbReference>
<protein>
    <submittedName>
        <fullName evidence="4">Transposase</fullName>
    </submittedName>
</protein>
<comment type="similarity">
    <text evidence="1">Belongs to the IS150/IS1296 orfA family.</text>
</comment>
<feature type="coiled-coil region" evidence="2">
    <location>
        <begin position="133"/>
        <end position="160"/>
    </location>
</feature>
<keyword evidence="2" id="KW-0175">Coiled coil</keyword>
<feature type="domain" description="Insertion element IS150 protein InsJ-like helix-turn-helix" evidence="3">
    <location>
        <begin position="8"/>
        <end position="58"/>
    </location>
</feature>
<dbReference type="InterPro" id="IPR052057">
    <property type="entry name" value="IS150/IS1296_orfA-like"/>
</dbReference>
<evidence type="ECO:0000313" key="5">
    <source>
        <dbReference type="Proteomes" id="UP000191240"/>
    </source>
</evidence>
<dbReference type="AlphaFoldDB" id="A0A1M6AU50"/>
<dbReference type="InterPro" id="IPR010921">
    <property type="entry name" value="Trp_repressor/repl_initiator"/>
</dbReference>
<organism evidence="4 5">
    <name type="scientific">Anaerovibrio lipolyticus DSM 3074</name>
    <dbReference type="NCBI Taxonomy" id="1120997"/>
    <lineage>
        <taxon>Bacteria</taxon>
        <taxon>Bacillati</taxon>
        <taxon>Bacillota</taxon>
        <taxon>Negativicutes</taxon>
        <taxon>Selenomonadales</taxon>
        <taxon>Selenomonadaceae</taxon>
        <taxon>Anaerovibrio</taxon>
    </lineage>
</organism>
<feature type="domain" description="Insertion element IS150 protein InsJ-like helix-turn-helix" evidence="3">
    <location>
        <begin position="66"/>
        <end position="119"/>
    </location>
</feature>
<evidence type="ECO:0000313" key="4">
    <source>
        <dbReference type="EMBL" id="SHI39941.1"/>
    </source>
</evidence>
<evidence type="ECO:0000256" key="1">
    <source>
        <dbReference type="ARBA" id="ARBA00038232"/>
    </source>
</evidence>
<name>A0A1M6AU50_9FIRM</name>
<dbReference type="PANTHER" id="PTHR33795:SF1">
    <property type="entry name" value="INSERTION ELEMENT IS150 PROTEIN INSJ"/>
    <property type="match status" value="1"/>
</dbReference>
<dbReference type="OrthoDB" id="1663931at2"/>
<dbReference type="SUPFAM" id="SSF48295">
    <property type="entry name" value="TrpR-like"/>
    <property type="match status" value="1"/>
</dbReference>
<dbReference type="InterPro" id="IPR009057">
    <property type="entry name" value="Homeodomain-like_sf"/>
</dbReference>
<evidence type="ECO:0000256" key="2">
    <source>
        <dbReference type="SAM" id="Coils"/>
    </source>
</evidence>
<dbReference type="InterPro" id="IPR036388">
    <property type="entry name" value="WH-like_DNA-bd_sf"/>
</dbReference>
<dbReference type="SUPFAM" id="SSF46689">
    <property type="entry name" value="Homeodomain-like"/>
    <property type="match status" value="1"/>
</dbReference>
<reference evidence="4 5" key="1">
    <citation type="submission" date="2016-11" db="EMBL/GenBank/DDBJ databases">
        <authorList>
            <person name="Jaros S."/>
            <person name="Januszkiewicz K."/>
            <person name="Wedrychowicz H."/>
        </authorList>
    </citation>
    <scope>NUCLEOTIDE SEQUENCE [LARGE SCALE GENOMIC DNA]</scope>
    <source>
        <strain evidence="4 5">DSM 3074</strain>
    </source>
</reference>
<dbReference type="Pfam" id="PF13518">
    <property type="entry name" value="HTH_28"/>
    <property type="match status" value="2"/>
</dbReference>
<dbReference type="PANTHER" id="PTHR33795">
    <property type="entry name" value="INSERTION ELEMENT IS150 PROTEIN INSJ"/>
    <property type="match status" value="1"/>
</dbReference>
<sequence>MAKYSVEFKLKIVQEYLKGDIGYHALAHKYGIPDKKRIQFWVAKYRVMGEKGLQRSRKNETYSFQFKLHAVELYLSTEMSYQELALQLKLKSDGILVNWVRRYRAVGIEGLKPQRKGRRPKVPDKTSITPECNINQDERLKQLEEENLKLRIEVAYLKELRRLRLEQEAQKRKQGSPTVSEDHSN</sequence>
<gene>
    <name evidence="4" type="ORF">SAMN02745671_00449</name>
</gene>
<dbReference type="InterPro" id="IPR055247">
    <property type="entry name" value="InsJ-like_HTH"/>
</dbReference>
<dbReference type="EMBL" id="FQYW01000005">
    <property type="protein sequence ID" value="SHI39941.1"/>
    <property type="molecule type" value="Genomic_DNA"/>
</dbReference>